<proteinExistence type="predicted"/>
<organism evidence="1">
    <name type="scientific">Anguilla anguilla</name>
    <name type="common">European freshwater eel</name>
    <name type="synonym">Muraena anguilla</name>
    <dbReference type="NCBI Taxonomy" id="7936"/>
    <lineage>
        <taxon>Eukaryota</taxon>
        <taxon>Metazoa</taxon>
        <taxon>Chordata</taxon>
        <taxon>Craniata</taxon>
        <taxon>Vertebrata</taxon>
        <taxon>Euteleostomi</taxon>
        <taxon>Actinopterygii</taxon>
        <taxon>Neopterygii</taxon>
        <taxon>Teleostei</taxon>
        <taxon>Anguilliformes</taxon>
        <taxon>Anguillidae</taxon>
        <taxon>Anguilla</taxon>
    </lineage>
</organism>
<accession>A0A0E9QB38</accession>
<reference evidence="1" key="1">
    <citation type="submission" date="2014-11" db="EMBL/GenBank/DDBJ databases">
        <authorList>
            <person name="Amaro Gonzalez C."/>
        </authorList>
    </citation>
    <scope>NUCLEOTIDE SEQUENCE</scope>
</reference>
<name>A0A0E9QB38_ANGAN</name>
<sequence length="41" mass="4596">MSNRSRTTSRCGFTRDTGAMVTVCISGSYHSSWHRLPKSHP</sequence>
<dbReference type="EMBL" id="GBXM01095274">
    <property type="protein sequence ID" value="JAH13303.1"/>
    <property type="molecule type" value="Transcribed_RNA"/>
</dbReference>
<dbReference type="AlphaFoldDB" id="A0A0E9QB38"/>
<protein>
    <submittedName>
        <fullName evidence="1">Uncharacterized protein</fullName>
    </submittedName>
</protein>
<evidence type="ECO:0000313" key="1">
    <source>
        <dbReference type="EMBL" id="JAH13303.1"/>
    </source>
</evidence>
<reference evidence="1" key="2">
    <citation type="journal article" date="2015" name="Fish Shellfish Immunol.">
        <title>Early steps in the European eel (Anguilla anguilla)-Vibrio vulnificus interaction in the gills: Role of the RtxA13 toxin.</title>
        <authorList>
            <person name="Callol A."/>
            <person name="Pajuelo D."/>
            <person name="Ebbesson L."/>
            <person name="Teles M."/>
            <person name="MacKenzie S."/>
            <person name="Amaro C."/>
        </authorList>
    </citation>
    <scope>NUCLEOTIDE SEQUENCE</scope>
</reference>